<dbReference type="InterPro" id="IPR012678">
    <property type="entry name" value="Ribosomal_uL23/eL15/eS24_sf"/>
</dbReference>
<evidence type="ECO:0000256" key="6">
    <source>
        <dbReference type="HAMAP-Rule" id="MF_01369"/>
    </source>
</evidence>
<evidence type="ECO:0000256" key="7">
    <source>
        <dbReference type="RuleBase" id="RU003934"/>
    </source>
</evidence>
<dbReference type="PROSITE" id="PS00050">
    <property type="entry name" value="RIBOSOMAL_L23"/>
    <property type="match status" value="1"/>
</dbReference>
<dbReference type="GO" id="GO:0005840">
    <property type="term" value="C:ribosome"/>
    <property type="evidence" value="ECO:0007669"/>
    <property type="project" value="UniProtKB-KW"/>
</dbReference>
<dbReference type="PANTHER" id="PTHR11620">
    <property type="entry name" value="60S RIBOSOMAL PROTEIN L23A"/>
    <property type="match status" value="1"/>
</dbReference>
<comment type="subunit">
    <text evidence="6">Part of the 50S ribosomal subunit. Contacts protein L29, and trigger factor when it is bound to the ribosome.</text>
</comment>
<comment type="function">
    <text evidence="6">One of the early assembly proteins it binds 23S rRNA. One of the proteins that surrounds the polypeptide exit tunnel on the outside of the ribosome. Forms the main docking site for trigger factor binding to the ribosome.</text>
</comment>
<evidence type="ECO:0000256" key="5">
    <source>
        <dbReference type="ARBA" id="ARBA00023274"/>
    </source>
</evidence>
<dbReference type="RefSeq" id="WP_280101887.1">
    <property type="nucleotide sequence ID" value="NZ_CP122979.1"/>
</dbReference>
<keyword evidence="5 6" id="KW-0687">Ribonucleoprotein</keyword>
<evidence type="ECO:0000256" key="3">
    <source>
        <dbReference type="ARBA" id="ARBA00022884"/>
    </source>
</evidence>
<dbReference type="Proteomes" id="UP001179842">
    <property type="component" value="Chromosome"/>
</dbReference>
<keyword evidence="3 6" id="KW-0694">RNA-binding</keyword>
<gene>
    <name evidence="6 8" type="primary">rplW</name>
    <name evidence="8" type="ORF">QEG99_03925</name>
</gene>
<evidence type="ECO:0000256" key="1">
    <source>
        <dbReference type="ARBA" id="ARBA00006700"/>
    </source>
</evidence>
<dbReference type="Gene3D" id="3.30.70.330">
    <property type="match status" value="1"/>
</dbReference>
<dbReference type="SUPFAM" id="SSF54189">
    <property type="entry name" value="Ribosomal proteins S24e, L23 and L15e"/>
    <property type="match status" value="1"/>
</dbReference>
<dbReference type="Pfam" id="PF00276">
    <property type="entry name" value="Ribosomal_L23"/>
    <property type="match status" value="1"/>
</dbReference>
<dbReference type="NCBIfam" id="NF008919">
    <property type="entry name" value="PRK12280.1-3"/>
    <property type="match status" value="1"/>
</dbReference>
<sequence>MNINEIIKYPILTEKTYKRMNEGVYVFAVDKRVNKSEVKKAVEYIFDVKVEKVNIFNVPKRPTKLGRFNGFTKAFKRAIVKLEAGQQINILSEDTPVAEEAEIIKPQVQKDKKEMSDVEKKVAEKIAAKEKNKK</sequence>
<organism evidence="8 9">
    <name type="scientific">Mesomycoplasma lagogenitalium</name>
    <dbReference type="NCBI Taxonomy" id="171286"/>
    <lineage>
        <taxon>Bacteria</taxon>
        <taxon>Bacillati</taxon>
        <taxon>Mycoplasmatota</taxon>
        <taxon>Mycoplasmoidales</taxon>
        <taxon>Metamycoplasmataceae</taxon>
        <taxon>Mesomycoplasma</taxon>
    </lineage>
</organism>
<dbReference type="HAMAP" id="MF_01369_B">
    <property type="entry name" value="Ribosomal_uL23_B"/>
    <property type="match status" value="1"/>
</dbReference>
<evidence type="ECO:0000256" key="4">
    <source>
        <dbReference type="ARBA" id="ARBA00022980"/>
    </source>
</evidence>
<keyword evidence="2 6" id="KW-0699">rRNA-binding</keyword>
<evidence type="ECO:0000256" key="2">
    <source>
        <dbReference type="ARBA" id="ARBA00022730"/>
    </source>
</evidence>
<dbReference type="EMBL" id="CP122979">
    <property type="protein sequence ID" value="WGI36586.1"/>
    <property type="molecule type" value="Genomic_DNA"/>
</dbReference>
<protein>
    <recommendedName>
        <fullName evidence="6">Large ribosomal subunit protein uL23</fullName>
    </recommendedName>
</protein>
<name>A0ABY8LVY0_9BACT</name>
<keyword evidence="9" id="KW-1185">Reference proteome</keyword>
<dbReference type="NCBIfam" id="NF004363">
    <property type="entry name" value="PRK05738.2-4"/>
    <property type="match status" value="1"/>
</dbReference>
<dbReference type="InterPro" id="IPR013025">
    <property type="entry name" value="Ribosomal_uL23-like"/>
</dbReference>
<proteinExistence type="inferred from homology"/>
<evidence type="ECO:0000313" key="9">
    <source>
        <dbReference type="Proteomes" id="UP001179842"/>
    </source>
</evidence>
<dbReference type="InterPro" id="IPR012677">
    <property type="entry name" value="Nucleotide-bd_a/b_plait_sf"/>
</dbReference>
<evidence type="ECO:0000313" key="8">
    <source>
        <dbReference type="EMBL" id="WGI36586.1"/>
    </source>
</evidence>
<accession>A0ABY8LVY0</accession>
<dbReference type="InterPro" id="IPR001014">
    <property type="entry name" value="Ribosomal_uL23_CS"/>
</dbReference>
<comment type="similarity">
    <text evidence="1 6 7">Belongs to the universal ribosomal protein uL23 family.</text>
</comment>
<keyword evidence="4 6" id="KW-0689">Ribosomal protein</keyword>
<reference evidence="8" key="1">
    <citation type="submission" date="2023-04" db="EMBL/GenBank/DDBJ databases">
        <title>Completed genome of Mycoplasma lagogenitalium type strain 12MS.</title>
        <authorList>
            <person name="Spergser J."/>
        </authorList>
    </citation>
    <scope>NUCLEOTIDE SEQUENCE</scope>
    <source>
        <strain evidence="8">12MS</strain>
    </source>
</reference>